<dbReference type="PANTHER" id="PTHR12570:SF86">
    <property type="entry name" value="ADR321CP"/>
    <property type="match status" value="1"/>
</dbReference>
<reference evidence="7 8" key="1">
    <citation type="journal article" date="2011" name="J. Gen. Appl. Microbiol.">
        <title>Draft genome sequencing of the enigmatic basidiomycete Mixia osmundae.</title>
        <authorList>
            <person name="Nishida H."/>
            <person name="Nagatsuka Y."/>
            <person name="Sugiyama J."/>
        </authorList>
    </citation>
    <scope>NUCLEOTIDE SEQUENCE [LARGE SCALE GENOMIC DNA]</scope>
    <source>
        <strain evidence="8">CBS 9802 / IAM 14324 / JCM 22182 / KY 12970</strain>
    </source>
</reference>
<protein>
    <recommendedName>
        <fullName evidence="9">Magnesium transporter NIPA</fullName>
    </recommendedName>
</protein>
<reference evidence="7 8" key="2">
    <citation type="journal article" date="2012" name="Open Biol.">
        <title>Characteristics of nucleosomes and linker DNA regions on the genome of the basidiomycete Mixia osmundae revealed by mono- and dinucleosome mapping.</title>
        <authorList>
            <person name="Nishida H."/>
            <person name="Kondo S."/>
            <person name="Matsumoto T."/>
            <person name="Suzuki Y."/>
            <person name="Yoshikawa H."/>
            <person name="Taylor T.D."/>
            <person name="Sugiyama J."/>
        </authorList>
    </citation>
    <scope>NUCLEOTIDE SEQUENCE [LARGE SCALE GENOMIC DNA]</scope>
    <source>
        <strain evidence="8">CBS 9802 / IAM 14324 / JCM 22182 / KY 12970</strain>
    </source>
</reference>
<dbReference type="eggNOG" id="ENOG502QQG9">
    <property type="taxonomic scope" value="Eukaryota"/>
</dbReference>
<dbReference type="InParanoid" id="G7E283"/>
<dbReference type="AlphaFoldDB" id="G7E283"/>
<evidence type="ECO:0000256" key="2">
    <source>
        <dbReference type="ARBA" id="ARBA00022692"/>
    </source>
</evidence>
<feature type="transmembrane region" description="Helical" evidence="6">
    <location>
        <begin position="79"/>
        <end position="101"/>
    </location>
</feature>
<dbReference type="Pfam" id="PF05653">
    <property type="entry name" value="Mg_trans_NIPA"/>
    <property type="match status" value="2"/>
</dbReference>
<organism evidence="7 8">
    <name type="scientific">Mixia osmundae (strain CBS 9802 / IAM 14324 / JCM 22182 / KY 12970)</name>
    <dbReference type="NCBI Taxonomy" id="764103"/>
    <lineage>
        <taxon>Eukaryota</taxon>
        <taxon>Fungi</taxon>
        <taxon>Dikarya</taxon>
        <taxon>Basidiomycota</taxon>
        <taxon>Pucciniomycotina</taxon>
        <taxon>Mixiomycetes</taxon>
        <taxon>Mixiales</taxon>
        <taxon>Mixiaceae</taxon>
        <taxon>Mixia</taxon>
    </lineage>
</organism>
<feature type="region of interest" description="Disordered" evidence="5">
    <location>
        <begin position="416"/>
        <end position="453"/>
    </location>
</feature>
<dbReference type="OrthoDB" id="2504919at2759"/>
<feature type="region of interest" description="Disordered" evidence="5">
    <location>
        <begin position="193"/>
        <end position="212"/>
    </location>
</feature>
<feature type="compositionally biased region" description="Pro residues" evidence="5">
    <location>
        <begin position="620"/>
        <end position="631"/>
    </location>
</feature>
<accession>G7E283</accession>
<dbReference type="PANTHER" id="PTHR12570">
    <property type="match status" value="1"/>
</dbReference>
<feature type="compositionally biased region" description="Basic and acidic residues" evidence="5">
    <location>
        <begin position="576"/>
        <end position="587"/>
    </location>
</feature>
<dbReference type="EMBL" id="BABT02000110">
    <property type="protein sequence ID" value="GAA96943.1"/>
    <property type="molecule type" value="Genomic_DNA"/>
</dbReference>
<dbReference type="InterPro" id="IPR008521">
    <property type="entry name" value="Mg_trans_NIPA"/>
</dbReference>
<feature type="region of interest" description="Disordered" evidence="5">
    <location>
        <begin position="229"/>
        <end position="261"/>
    </location>
</feature>
<evidence type="ECO:0000313" key="7">
    <source>
        <dbReference type="EMBL" id="GAA96943.1"/>
    </source>
</evidence>
<evidence type="ECO:0000256" key="1">
    <source>
        <dbReference type="ARBA" id="ARBA00004141"/>
    </source>
</evidence>
<evidence type="ECO:0000256" key="4">
    <source>
        <dbReference type="ARBA" id="ARBA00023136"/>
    </source>
</evidence>
<dbReference type="GO" id="GO:0016020">
    <property type="term" value="C:membrane"/>
    <property type="evidence" value="ECO:0007669"/>
    <property type="project" value="UniProtKB-SubCell"/>
</dbReference>
<dbReference type="GO" id="GO:0015095">
    <property type="term" value="F:magnesium ion transmembrane transporter activity"/>
    <property type="evidence" value="ECO:0007669"/>
    <property type="project" value="InterPro"/>
</dbReference>
<feature type="compositionally biased region" description="Low complexity" evidence="5">
    <location>
        <begin position="503"/>
        <end position="516"/>
    </location>
</feature>
<feature type="transmembrane region" description="Helical" evidence="6">
    <location>
        <begin position="108"/>
        <end position="128"/>
    </location>
</feature>
<feature type="transmembrane region" description="Helical" evidence="6">
    <location>
        <begin position="148"/>
        <end position="169"/>
    </location>
</feature>
<feature type="compositionally biased region" description="Acidic residues" evidence="5">
    <location>
        <begin position="588"/>
        <end position="597"/>
    </location>
</feature>
<sequence>MFEEDAHISVAVGVIVGLLASFVQSLGLTIQRKSHLQNEAAALEARKKDWRRPLWITGFTIFFTSNILGSIFQLGALPIVVLAPLGAISLLSNAVFSRILLGDHFSRFLVVGTILIAGGAALIAVFGILPEPSHTLDELVRLYARPAFLIWIGLLGLSVIILALFSHWMEYRLERELLKTYILQGTHACKSPHGSPTRLRFSHGHSHSHTRPRRWSAPVLSQAIPRNALHFDPIPAPAPRKKEDATSIDTTEQGTSDSATVTAGSAVMDTSSSVEKQEPAGMVWLARRRLLVGCAYGSVSGTLSGFCLLFAKTGVDLLFLTVLGQNQFTKGATWLIVLALLFTALCQLAYLNKSLRLVSPTLVMPLSFCFFNVSSILNGLIYYDQWNQMTILQLLLVLLGVIVLLTGVWIVSLKSGQSDPARPEEQPLLPNDTTQDNEVSDAGWSYDEQSDDSTKEGLARRIAQFYDSLMNDEAPVRGLSIGIGASSPGFALRPQERRRHLRSASLSSSMRASQSHESALTDDNLAISIDSLDEGPDASDLNIRRRHTVADPPVWRPTRRRHARRSLFGPFVGAPDLKEETSLHMTDDEVAGDDDDPDRSSRRRVRWSATLGDLVLGQPRSPPPQPPPPPV</sequence>
<comment type="subcellular location">
    <subcellularLocation>
        <location evidence="1">Membrane</location>
        <topology evidence="1">Multi-pass membrane protein</topology>
    </subcellularLocation>
</comment>
<comment type="caution">
    <text evidence="7">The sequence shown here is derived from an EMBL/GenBank/DDBJ whole genome shotgun (WGS) entry which is preliminary data.</text>
</comment>
<dbReference type="OMA" id="WIISFPP"/>
<feature type="compositionally biased region" description="Polar residues" evidence="5">
    <location>
        <begin position="247"/>
        <end position="261"/>
    </location>
</feature>
<keyword evidence="8" id="KW-1185">Reference proteome</keyword>
<gene>
    <name evidence="7" type="primary">Mo03617</name>
    <name evidence="7" type="ORF">E5Q_03617</name>
</gene>
<dbReference type="RefSeq" id="XP_014565385.1">
    <property type="nucleotide sequence ID" value="XM_014709899.1"/>
</dbReference>
<keyword evidence="3 6" id="KW-1133">Transmembrane helix</keyword>
<dbReference type="Proteomes" id="UP000009131">
    <property type="component" value="Unassembled WGS sequence"/>
</dbReference>
<feature type="compositionally biased region" description="Basic residues" evidence="5">
    <location>
        <begin position="200"/>
        <end position="212"/>
    </location>
</feature>
<evidence type="ECO:0008006" key="9">
    <source>
        <dbReference type="Google" id="ProtNLM"/>
    </source>
</evidence>
<feature type="transmembrane region" description="Helical" evidence="6">
    <location>
        <begin position="290"/>
        <end position="311"/>
    </location>
</feature>
<evidence type="ECO:0000256" key="5">
    <source>
        <dbReference type="SAM" id="MobiDB-lite"/>
    </source>
</evidence>
<evidence type="ECO:0000256" key="6">
    <source>
        <dbReference type="SAM" id="Phobius"/>
    </source>
</evidence>
<proteinExistence type="predicted"/>
<evidence type="ECO:0000256" key="3">
    <source>
        <dbReference type="ARBA" id="ARBA00022989"/>
    </source>
</evidence>
<feature type="transmembrane region" description="Helical" evidence="6">
    <location>
        <begin position="54"/>
        <end position="73"/>
    </location>
</feature>
<feature type="region of interest" description="Disordered" evidence="5">
    <location>
        <begin position="566"/>
        <end position="631"/>
    </location>
</feature>
<feature type="region of interest" description="Disordered" evidence="5">
    <location>
        <begin position="490"/>
        <end position="519"/>
    </location>
</feature>
<feature type="transmembrane region" description="Helical" evidence="6">
    <location>
        <begin position="6"/>
        <end position="28"/>
    </location>
</feature>
<evidence type="ECO:0000313" key="8">
    <source>
        <dbReference type="Proteomes" id="UP000009131"/>
    </source>
</evidence>
<name>G7E283_MIXOS</name>
<keyword evidence="4 6" id="KW-0472">Membrane</keyword>
<feature type="transmembrane region" description="Helical" evidence="6">
    <location>
        <begin position="362"/>
        <end position="383"/>
    </location>
</feature>
<keyword evidence="2 6" id="KW-0812">Transmembrane</keyword>
<feature type="transmembrane region" description="Helical" evidence="6">
    <location>
        <begin position="331"/>
        <end position="350"/>
    </location>
</feature>
<dbReference type="HOGENOM" id="CLU_011406_0_1_1"/>
<feature type="transmembrane region" description="Helical" evidence="6">
    <location>
        <begin position="389"/>
        <end position="412"/>
    </location>
</feature>